<evidence type="ECO:0000313" key="2">
    <source>
        <dbReference type="EMBL" id="GLW64714.1"/>
    </source>
</evidence>
<sequence>MARARRRCGAVSLPSETSQISVVADETQPDRAAGVPDRIGDQLADQRFGDERGAVQPHRDSRSATFLWASATTAGIGRQIPRGDVVGVQRVRARHEEGEPDVAEQFHHLLAVRGVPGADPGGRGGRLTVPVGRRPRPGRT</sequence>
<gene>
    <name evidence="2" type="ORF">Arub01_29580</name>
</gene>
<name>A0A9W6UV73_9ACTN</name>
<organism evidence="2 3">
    <name type="scientific">Actinomadura rubrobrunea</name>
    <dbReference type="NCBI Taxonomy" id="115335"/>
    <lineage>
        <taxon>Bacteria</taxon>
        <taxon>Bacillati</taxon>
        <taxon>Actinomycetota</taxon>
        <taxon>Actinomycetes</taxon>
        <taxon>Streptosporangiales</taxon>
        <taxon>Thermomonosporaceae</taxon>
        <taxon>Actinomadura</taxon>
    </lineage>
</organism>
<evidence type="ECO:0000256" key="1">
    <source>
        <dbReference type="SAM" id="MobiDB-lite"/>
    </source>
</evidence>
<dbReference type="Proteomes" id="UP001165124">
    <property type="component" value="Unassembled WGS sequence"/>
</dbReference>
<protein>
    <submittedName>
        <fullName evidence="2">Uncharacterized protein</fullName>
    </submittedName>
</protein>
<proteinExistence type="predicted"/>
<reference evidence="2" key="1">
    <citation type="submission" date="2023-02" db="EMBL/GenBank/DDBJ databases">
        <title>Actinomadura rubrobrunea NBRC 14622.</title>
        <authorList>
            <person name="Ichikawa N."/>
            <person name="Sato H."/>
            <person name="Tonouchi N."/>
        </authorList>
    </citation>
    <scope>NUCLEOTIDE SEQUENCE</scope>
    <source>
        <strain evidence="2">NBRC 14622</strain>
    </source>
</reference>
<dbReference type="EMBL" id="BSRZ01000006">
    <property type="protein sequence ID" value="GLW64714.1"/>
    <property type="molecule type" value="Genomic_DNA"/>
</dbReference>
<keyword evidence="3" id="KW-1185">Reference proteome</keyword>
<dbReference type="AlphaFoldDB" id="A0A9W6UV73"/>
<comment type="caution">
    <text evidence="2">The sequence shown here is derived from an EMBL/GenBank/DDBJ whole genome shotgun (WGS) entry which is preliminary data.</text>
</comment>
<evidence type="ECO:0000313" key="3">
    <source>
        <dbReference type="Proteomes" id="UP001165124"/>
    </source>
</evidence>
<accession>A0A9W6UV73</accession>
<feature type="region of interest" description="Disordered" evidence="1">
    <location>
        <begin position="114"/>
        <end position="140"/>
    </location>
</feature>
<feature type="region of interest" description="Disordered" evidence="1">
    <location>
        <begin position="1"/>
        <end position="20"/>
    </location>
</feature>